<dbReference type="InterPro" id="IPR000008">
    <property type="entry name" value="C2_dom"/>
</dbReference>
<dbReference type="PRINTS" id="PR00360">
    <property type="entry name" value="C2DOMAIN"/>
</dbReference>
<dbReference type="GO" id="GO:0008289">
    <property type="term" value="F:lipid binding"/>
    <property type="evidence" value="ECO:0007669"/>
    <property type="project" value="InterPro"/>
</dbReference>
<dbReference type="SMART" id="SM00239">
    <property type="entry name" value="C2"/>
    <property type="match status" value="2"/>
</dbReference>
<feature type="domain" description="C2" evidence="1">
    <location>
        <begin position="225"/>
        <end position="345"/>
    </location>
</feature>
<dbReference type="EMBL" id="JAYWIO010000004">
    <property type="protein sequence ID" value="KAK7268608.1"/>
    <property type="molecule type" value="Genomic_DNA"/>
</dbReference>
<dbReference type="FunFam" id="2.60.40.150:FF:000102">
    <property type="entry name" value="Synaptotagmin-2 isoform A"/>
    <property type="match status" value="1"/>
</dbReference>
<dbReference type="Proteomes" id="UP001372338">
    <property type="component" value="Unassembled WGS sequence"/>
</dbReference>
<dbReference type="InterPro" id="IPR045050">
    <property type="entry name" value="Synaptotagmin_plant"/>
</dbReference>
<dbReference type="SUPFAM" id="SSF49562">
    <property type="entry name" value="C2 domain (Calcium/lipid-binding domain, CaLB)"/>
    <property type="match status" value="2"/>
</dbReference>
<evidence type="ECO:0000313" key="3">
    <source>
        <dbReference type="Proteomes" id="UP001372338"/>
    </source>
</evidence>
<dbReference type="AlphaFoldDB" id="A0AAN9FBB4"/>
<evidence type="ECO:0000313" key="2">
    <source>
        <dbReference type="EMBL" id="KAK7268608.1"/>
    </source>
</evidence>
<organism evidence="2 3">
    <name type="scientific">Crotalaria pallida</name>
    <name type="common">Smooth rattlebox</name>
    <name type="synonym">Crotalaria striata</name>
    <dbReference type="NCBI Taxonomy" id="3830"/>
    <lineage>
        <taxon>Eukaryota</taxon>
        <taxon>Viridiplantae</taxon>
        <taxon>Streptophyta</taxon>
        <taxon>Embryophyta</taxon>
        <taxon>Tracheophyta</taxon>
        <taxon>Spermatophyta</taxon>
        <taxon>Magnoliopsida</taxon>
        <taxon>eudicotyledons</taxon>
        <taxon>Gunneridae</taxon>
        <taxon>Pentapetalae</taxon>
        <taxon>rosids</taxon>
        <taxon>fabids</taxon>
        <taxon>Fabales</taxon>
        <taxon>Fabaceae</taxon>
        <taxon>Papilionoideae</taxon>
        <taxon>50 kb inversion clade</taxon>
        <taxon>genistoids sensu lato</taxon>
        <taxon>core genistoids</taxon>
        <taxon>Crotalarieae</taxon>
        <taxon>Crotalaria</taxon>
    </lineage>
</organism>
<dbReference type="Pfam" id="PF00168">
    <property type="entry name" value="C2"/>
    <property type="match status" value="2"/>
</dbReference>
<dbReference type="GO" id="GO:0005783">
    <property type="term" value="C:endoplasmic reticulum"/>
    <property type="evidence" value="ECO:0007669"/>
    <property type="project" value="TreeGrafter"/>
</dbReference>
<protein>
    <recommendedName>
        <fullName evidence="1">C2 domain-containing protein</fullName>
    </recommendedName>
</protein>
<dbReference type="PANTHER" id="PTHR10774">
    <property type="entry name" value="EXTENDED SYNAPTOTAGMIN-RELATED"/>
    <property type="match status" value="1"/>
</dbReference>
<feature type="domain" description="C2" evidence="1">
    <location>
        <begin position="79"/>
        <end position="198"/>
    </location>
</feature>
<sequence length="365" mass="41402">MSSSSFSSSSSTTSERNNNNNNNYDVFISFRGPDTRAALKEASKISGWHIPYGTVEITVVNDIVQSVSTKLSKLCEDDSISNIRSNIREAMKMPVGILYVKVLRATRLKKKDLMGAPDPYVILKLTDDECHAIKTAVKYKNLNPEWNEQFSLAIKDPKSQALELSIYDWKQISKHDKMGMNVIPLKDITPDELKELTLNLLKTMDPDDPENEKYRGDLTVEVLYKPEDSSAIEKAPEGTPGSGGVLEVTIHEAEYVEGKHHTNPYARLIFKGLEGRTKQVMKNRCPRWEQSFQFVLDEPPTNERLLIEVESASSKMGLLHPKENLGYVLINLADVVSNKRINEKYNLIDSRRGRIQVELLWITPY</sequence>
<evidence type="ECO:0000259" key="1">
    <source>
        <dbReference type="PROSITE" id="PS50004"/>
    </source>
</evidence>
<reference evidence="2 3" key="1">
    <citation type="submission" date="2024-01" db="EMBL/GenBank/DDBJ databases">
        <title>The genomes of 5 underutilized Papilionoideae crops provide insights into root nodulation and disease resistanc.</title>
        <authorList>
            <person name="Yuan L."/>
        </authorList>
    </citation>
    <scope>NUCLEOTIDE SEQUENCE [LARGE SCALE GENOMIC DNA]</scope>
    <source>
        <strain evidence="2">ZHUSHIDOU_FW_LH</strain>
        <tissue evidence="2">Leaf</tissue>
    </source>
</reference>
<dbReference type="InterPro" id="IPR035892">
    <property type="entry name" value="C2_domain_sf"/>
</dbReference>
<gene>
    <name evidence="2" type="ORF">RIF29_21310</name>
</gene>
<keyword evidence="3" id="KW-1185">Reference proteome</keyword>
<proteinExistence type="predicted"/>
<dbReference type="PANTHER" id="PTHR10774:SF188">
    <property type="entry name" value="SYNAPTOTAGMIN-2"/>
    <property type="match status" value="1"/>
</dbReference>
<dbReference type="CDD" id="cd00030">
    <property type="entry name" value="C2"/>
    <property type="match status" value="1"/>
</dbReference>
<dbReference type="PROSITE" id="PS50004">
    <property type="entry name" value="C2"/>
    <property type="match status" value="2"/>
</dbReference>
<name>A0AAN9FBB4_CROPI</name>
<accession>A0AAN9FBB4</accession>
<dbReference type="Gene3D" id="2.60.40.150">
    <property type="entry name" value="C2 domain"/>
    <property type="match status" value="2"/>
</dbReference>
<comment type="caution">
    <text evidence="2">The sequence shown here is derived from an EMBL/GenBank/DDBJ whole genome shotgun (WGS) entry which is preliminary data.</text>
</comment>